<evidence type="ECO:0000313" key="14">
    <source>
        <dbReference type="EMBL" id="EHJ47144.1"/>
    </source>
</evidence>
<dbReference type="STRING" id="694327.DFW101_1133"/>
<gene>
    <name evidence="14" type="ORF">DFW101_1133</name>
</gene>
<protein>
    <recommendedName>
        <fullName evidence="10">Sensory/regulatory protein RpfC</fullName>
        <ecNumber evidence="2">2.7.13.3</ecNumber>
    </recommendedName>
</protein>
<evidence type="ECO:0000256" key="11">
    <source>
        <dbReference type="PROSITE-ProRule" id="PRU00169"/>
    </source>
</evidence>
<dbReference type="InterPro" id="IPR011006">
    <property type="entry name" value="CheY-like_superfamily"/>
</dbReference>
<proteinExistence type="predicted"/>
<dbReference type="Pfam" id="PF13185">
    <property type="entry name" value="GAF_2"/>
    <property type="match status" value="1"/>
</dbReference>
<dbReference type="SMART" id="SM00388">
    <property type="entry name" value="HisKA"/>
    <property type="match status" value="1"/>
</dbReference>
<dbReference type="PANTHER" id="PTHR45339">
    <property type="entry name" value="HYBRID SIGNAL TRANSDUCTION HISTIDINE KINASE J"/>
    <property type="match status" value="1"/>
</dbReference>
<dbReference type="CDD" id="cd00082">
    <property type="entry name" value="HisKA"/>
    <property type="match status" value="1"/>
</dbReference>
<dbReference type="Proteomes" id="UP000004662">
    <property type="component" value="Chromosome"/>
</dbReference>
<feature type="domain" description="Histidine kinase" evidence="12">
    <location>
        <begin position="206"/>
        <end position="428"/>
    </location>
</feature>
<dbReference type="GO" id="GO:0000155">
    <property type="term" value="F:phosphorelay sensor kinase activity"/>
    <property type="evidence" value="ECO:0007669"/>
    <property type="project" value="InterPro"/>
</dbReference>
<evidence type="ECO:0000256" key="5">
    <source>
        <dbReference type="ARBA" id="ARBA00022741"/>
    </source>
</evidence>
<feature type="domain" description="Response regulatory" evidence="13">
    <location>
        <begin position="452"/>
        <end position="571"/>
    </location>
</feature>
<evidence type="ECO:0000259" key="13">
    <source>
        <dbReference type="PROSITE" id="PS50110"/>
    </source>
</evidence>
<dbReference type="SUPFAM" id="SSF55874">
    <property type="entry name" value="ATPase domain of HSP90 chaperone/DNA topoisomerase II/histidine kinase"/>
    <property type="match status" value="1"/>
</dbReference>
<keyword evidence="15" id="KW-1185">Reference proteome</keyword>
<dbReference type="InterPro" id="IPR001789">
    <property type="entry name" value="Sig_transdc_resp-reg_receiver"/>
</dbReference>
<dbReference type="SMART" id="SM00065">
    <property type="entry name" value="GAF"/>
    <property type="match status" value="1"/>
</dbReference>
<dbReference type="SMART" id="SM00387">
    <property type="entry name" value="HATPase_c"/>
    <property type="match status" value="1"/>
</dbReference>
<name>G7Q7J1_9BACT</name>
<evidence type="ECO:0000256" key="6">
    <source>
        <dbReference type="ARBA" id="ARBA00022777"/>
    </source>
</evidence>
<feature type="modified residue" description="4-aspartylphosphate" evidence="11">
    <location>
        <position position="501"/>
    </location>
</feature>
<dbReference type="InterPro" id="IPR036890">
    <property type="entry name" value="HATPase_C_sf"/>
</dbReference>
<evidence type="ECO:0000313" key="15">
    <source>
        <dbReference type="Proteomes" id="UP000004662"/>
    </source>
</evidence>
<dbReference type="CDD" id="cd16922">
    <property type="entry name" value="HATPase_EvgS-ArcB-TorS-like"/>
    <property type="match status" value="1"/>
</dbReference>
<evidence type="ECO:0000256" key="1">
    <source>
        <dbReference type="ARBA" id="ARBA00000085"/>
    </source>
</evidence>
<keyword evidence="8" id="KW-0902">Two-component regulatory system</keyword>
<dbReference type="PROSITE" id="PS50110">
    <property type="entry name" value="RESPONSE_REGULATORY"/>
    <property type="match status" value="1"/>
</dbReference>
<dbReference type="EC" id="2.7.13.3" evidence="2"/>
<dbReference type="PANTHER" id="PTHR45339:SF1">
    <property type="entry name" value="HYBRID SIGNAL TRANSDUCTION HISTIDINE KINASE J"/>
    <property type="match status" value="1"/>
</dbReference>
<evidence type="ECO:0000256" key="9">
    <source>
        <dbReference type="ARBA" id="ARBA00064003"/>
    </source>
</evidence>
<dbReference type="Pfam" id="PF02518">
    <property type="entry name" value="HATPase_c"/>
    <property type="match status" value="1"/>
</dbReference>
<reference evidence="15" key="1">
    <citation type="journal article" date="2015" name="Genome Announc.">
        <title>High-Quality Draft Genome Sequence of Desulfovibrio carbinoliphilus FW-101-2B, an Organic Acid-Oxidizing Sulfate-Reducing Bacterium Isolated from Uranium(VI)-Contaminated Groundwater.</title>
        <authorList>
            <person name="Ramsay B.D."/>
            <person name="Hwang C."/>
            <person name="Woo H.L."/>
            <person name="Carroll S.L."/>
            <person name="Lucas S."/>
            <person name="Han J."/>
            <person name="Lapidus A.L."/>
            <person name="Cheng J.F."/>
            <person name="Goodwin L.A."/>
            <person name="Pitluck S."/>
            <person name="Peters L."/>
            <person name="Chertkov O."/>
            <person name="Held B."/>
            <person name="Detter J.C."/>
            <person name="Han C.S."/>
            <person name="Tapia R."/>
            <person name="Land M.L."/>
            <person name="Hauser L.J."/>
            <person name="Kyrpides N.C."/>
            <person name="Ivanova N.N."/>
            <person name="Mikhailova N."/>
            <person name="Pagani I."/>
            <person name="Woyke T."/>
            <person name="Arkin A.P."/>
            <person name="Dehal P."/>
            <person name="Chivian D."/>
            <person name="Criddle C.S."/>
            <person name="Wu W."/>
            <person name="Chakraborty R."/>
            <person name="Hazen T.C."/>
            <person name="Fields M.W."/>
        </authorList>
    </citation>
    <scope>NUCLEOTIDE SEQUENCE [LARGE SCALE GENOMIC DNA]</scope>
    <source>
        <strain evidence="15">FW-101-2B</strain>
    </source>
</reference>
<evidence type="ECO:0000256" key="8">
    <source>
        <dbReference type="ARBA" id="ARBA00023012"/>
    </source>
</evidence>
<evidence type="ECO:0000256" key="7">
    <source>
        <dbReference type="ARBA" id="ARBA00022840"/>
    </source>
</evidence>
<dbReference type="SUPFAM" id="SSF47384">
    <property type="entry name" value="Homodimeric domain of signal transducing histidine kinase"/>
    <property type="match status" value="1"/>
</dbReference>
<dbReference type="InterPro" id="IPR003661">
    <property type="entry name" value="HisK_dim/P_dom"/>
</dbReference>
<dbReference type="SMART" id="SM00448">
    <property type="entry name" value="REC"/>
    <property type="match status" value="1"/>
</dbReference>
<evidence type="ECO:0000256" key="3">
    <source>
        <dbReference type="ARBA" id="ARBA00022553"/>
    </source>
</evidence>
<dbReference type="Pfam" id="PF00512">
    <property type="entry name" value="HisKA"/>
    <property type="match status" value="1"/>
</dbReference>
<dbReference type="Gene3D" id="3.30.450.40">
    <property type="match status" value="1"/>
</dbReference>
<keyword evidence="3 11" id="KW-0597">Phosphoprotein</keyword>
<evidence type="ECO:0000256" key="2">
    <source>
        <dbReference type="ARBA" id="ARBA00012438"/>
    </source>
</evidence>
<dbReference type="FunFam" id="3.30.565.10:FF:000010">
    <property type="entry name" value="Sensor histidine kinase RcsC"/>
    <property type="match status" value="1"/>
</dbReference>
<evidence type="ECO:0000256" key="10">
    <source>
        <dbReference type="ARBA" id="ARBA00068150"/>
    </source>
</evidence>
<sequence>MLQPDAPASPKGEARFRLMAESLELLTHVAQSLAAAHDLESIMRIVRTAARQLAGSDGATFVLRDGDKCYYADEEAIEPLWKGQRFPLEQCISGWVMLNKMSTVIEDIYADARIPADAYRPTFVKSLVMVPVNRQAPIGAIGNYWATRHVPGPDQVELLQSLADLVSVAIENAYLYDALKTRAAELAIQKEAAEQASRAKTEFLANMSHEIRTPLNGIFGMIQLIDNSNLDEYQKEYLVAAKHSCKRLTSLLSHILDLSSIESGKFSLRENTFSLSDIKESVRELFAIESARKKLLFQFNLDLRLPSRVIGDEARVLQILFNLAGNAIKFTESGSVRIDACELPRHDPDACRVLFTIEDSGIGIPDQLQKEIFDPFVQAEGAYKRRFQGAGLGLAIVRKLVRLLGGTLAVDSVEGEGTTFYLSLPFRLPPSAGQSADAAPASDRDFPQTKGHILFVEDDAVNALSGKSLLRTAGFSLDLAMDGREALELLRQKHFDLILMDIQLPVLDGVEATRVIRSAKEFESQSRVPIIAMTAYAMAGDREKFLKAGFDAYLSKPFTMEELNDTILNFIVKKQ</sequence>
<dbReference type="EMBL" id="CM001368">
    <property type="protein sequence ID" value="EHJ47144.1"/>
    <property type="molecule type" value="Genomic_DNA"/>
</dbReference>
<keyword evidence="5" id="KW-0547">Nucleotide-binding</keyword>
<dbReference type="HOGENOM" id="CLU_000445_114_15_7"/>
<keyword evidence="7" id="KW-0067">ATP-binding</keyword>
<accession>G7Q7J1</accession>
<dbReference type="CDD" id="cd17546">
    <property type="entry name" value="REC_hyHK_CKI1_RcsC-like"/>
    <property type="match status" value="1"/>
</dbReference>
<dbReference type="GO" id="GO:0005524">
    <property type="term" value="F:ATP binding"/>
    <property type="evidence" value="ECO:0007669"/>
    <property type="project" value="UniProtKB-KW"/>
</dbReference>
<keyword evidence="4" id="KW-0808">Transferase</keyword>
<dbReference type="eggNOG" id="COG2205">
    <property type="taxonomic scope" value="Bacteria"/>
</dbReference>
<dbReference type="Gene3D" id="3.30.565.10">
    <property type="entry name" value="Histidine kinase-like ATPase, C-terminal domain"/>
    <property type="match status" value="1"/>
</dbReference>
<dbReference type="InterPro" id="IPR003594">
    <property type="entry name" value="HATPase_dom"/>
</dbReference>
<dbReference type="SUPFAM" id="SSF55781">
    <property type="entry name" value="GAF domain-like"/>
    <property type="match status" value="1"/>
</dbReference>
<dbReference type="PRINTS" id="PR00344">
    <property type="entry name" value="BCTRLSENSOR"/>
</dbReference>
<comment type="catalytic activity">
    <reaction evidence="1">
        <text>ATP + protein L-histidine = ADP + protein N-phospho-L-histidine.</text>
        <dbReference type="EC" id="2.7.13.3"/>
    </reaction>
</comment>
<dbReference type="InterPro" id="IPR005467">
    <property type="entry name" value="His_kinase_dom"/>
</dbReference>
<dbReference type="Gene3D" id="3.40.50.2300">
    <property type="match status" value="1"/>
</dbReference>
<dbReference type="Gene3D" id="1.10.287.130">
    <property type="match status" value="1"/>
</dbReference>
<dbReference type="OrthoDB" id="5437181at2"/>
<dbReference type="Pfam" id="PF00072">
    <property type="entry name" value="Response_reg"/>
    <property type="match status" value="1"/>
</dbReference>
<dbReference type="InterPro" id="IPR003018">
    <property type="entry name" value="GAF"/>
</dbReference>
<organism evidence="14 15">
    <name type="scientific">Solidesulfovibrio carbinoliphilus subsp. oakridgensis</name>
    <dbReference type="NCBI Taxonomy" id="694327"/>
    <lineage>
        <taxon>Bacteria</taxon>
        <taxon>Pseudomonadati</taxon>
        <taxon>Thermodesulfobacteriota</taxon>
        <taxon>Desulfovibrionia</taxon>
        <taxon>Desulfovibrionales</taxon>
        <taxon>Desulfovibrionaceae</taxon>
        <taxon>Solidesulfovibrio</taxon>
    </lineage>
</organism>
<dbReference type="InterPro" id="IPR029016">
    <property type="entry name" value="GAF-like_dom_sf"/>
</dbReference>
<dbReference type="SUPFAM" id="SSF52172">
    <property type="entry name" value="CheY-like"/>
    <property type="match status" value="1"/>
</dbReference>
<dbReference type="InterPro" id="IPR004358">
    <property type="entry name" value="Sig_transdc_His_kin-like_C"/>
</dbReference>
<dbReference type="FunFam" id="1.10.287.130:FF:000002">
    <property type="entry name" value="Two-component osmosensing histidine kinase"/>
    <property type="match status" value="1"/>
</dbReference>
<evidence type="ECO:0000259" key="12">
    <source>
        <dbReference type="PROSITE" id="PS50109"/>
    </source>
</evidence>
<keyword evidence="6 14" id="KW-0418">Kinase</keyword>
<dbReference type="RefSeq" id="WP_009180556.1">
    <property type="nucleotide sequence ID" value="NZ_CM001368.1"/>
</dbReference>
<dbReference type="AlphaFoldDB" id="G7Q7J1"/>
<comment type="subunit">
    <text evidence="9">At low DSF concentrations, interacts with RpfF.</text>
</comment>
<dbReference type="InterPro" id="IPR036097">
    <property type="entry name" value="HisK_dim/P_sf"/>
</dbReference>
<dbReference type="PROSITE" id="PS50109">
    <property type="entry name" value="HIS_KIN"/>
    <property type="match status" value="1"/>
</dbReference>
<evidence type="ECO:0000256" key="4">
    <source>
        <dbReference type="ARBA" id="ARBA00022679"/>
    </source>
</evidence>